<feature type="transmembrane region" description="Helical" evidence="8">
    <location>
        <begin position="7"/>
        <end position="31"/>
    </location>
</feature>
<dbReference type="InterPro" id="IPR000515">
    <property type="entry name" value="MetI-like"/>
</dbReference>
<feature type="transmembrane region" description="Helical" evidence="8">
    <location>
        <begin position="175"/>
        <end position="196"/>
    </location>
</feature>
<evidence type="ECO:0000256" key="8">
    <source>
        <dbReference type="RuleBase" id="RU363032"/>
    </source>
</evidence>
<dbReference type="CDD" id="cd06261">
    <property type="entry name" value="TM_PBP2"/>
    <property type="match status" value="1"/>
</dbReference>
<dbReference type="PANTHER" id="PTHR43357:SF4">
    <property type="entry name" value="INNER MEMBRANE ABC TRANSPORTER PERMEASE PROTEIN YDCV"/>
    <property type="match status" value="1"/>
</dbReference>
<evidence type="ECO:0000313" key="11">
    <source>
        <dbReference type="Proteomes" id="UP000282311"/>
    </source>
</evidence>
<comment type="caution">
    <text evidence="10">The sequence shown here is derived from an EMBL/GenBank/DDBJ whole genome shotgun (WGS) entry which is preliminary data.</text>
</comment>
<evidence type="ECO:0000256" key="1">
    <source>
        <dbReference type="ARBA" id="ARBA00004429"/>
    </source>
</evidence>
<reference evidence="10 11" key="1">
    <citation type="journal article" date="2007" name="Int. J. Syst. Evol. Microbiol.">
        <title>Paenibacillus ginsengarvi sp. nov., isolated from soil from ginseng cultivation.</title>
        <authorList>
            <person name="Yoon M.H."/>
            <person name="Ten L.N."/>
            <person name="Im W.T."/>
        </authorList>
    </citation>
    <scope>NUCLEOTIDE SEQUENCE [LARGE SCALE GENOMIC DNA]</scope>
    <source>
        <strain evidence="10 11">KCTC 13059</strain>
    </source>
</reference>
<evidence type="ECO:0000256" key="3">
    <source>
        <dbReference type="ARBA" id="ARBA00022475"/>
    </source>
</evidence>
<comment type="similarity">
    <text evidence="8">Belongs to the binding-protein-dependent transport system permease family.</text>
</comment>
<accession>A0A3B0BLU5</accession>
<organism evidence="10 11">
    <name type="scientific">Paenibacillus ginsengarvi</name>
    <dbReference type="NCBI Taxonomy" id="400777"/>
    <lineage>
        <taxon>Bacteria</taxon>
        <taxon>Bacillati</taxon>
        <taxon>Bacillota</taxon>
        <taxon>Bacilli</taxon>
        <taxon>Bacillales</taxon>
        <taxon>Paenibacillaceae</taxon>
        <taxon>Paenibacillus</taxon>
    </lineage>
</organism>
<feature type="domain" description="ABC transmembrane type-1" evidence="9">
    <location>
        <begin position="62"/>
        <end position="250"/>
    </location>
</feature>
<sequence length="261" mass="29037">MKEKQPLLGIFTFVIYIFLLAPLVIIIGASFGPDNYLAFPPKGFSLKWYENIFHVEMFWTSFKISIAVAMAGIFISFLLGIPAAYALSRFKFKGQAFFSSFFISPIIIPGIVFGYGLLKYLVITYKIPIFPGVLIGHVVIMIPYVIRVISSSLMNFDYSVEEAAMSLGSSRLKTFFNVVLPNIRSGIIAGILLAFLESFNNVDVSVFMTGPGVSTLPISMLNYVEYYFDPTIAAISVLLMIMTAILIGAIERTLGLRFFTK</sequence>
<feature type="transmembrane region" description="Helical" evidence="8">
    <location>
        <begin position="64"/>
        <end position="85"/>
    </location>
</feature>
<evidence type="ECO:0000313" key="10">
    <source>
        <dbReference type="EMBL" id="RKN74152.1"/>
    </source>
</evidence>
<dbReference type="RefSeq" id="WP_120750422.1">
    <property type="nucleotide sequence ID" value="NZ_RBAH01000025.1"/>
</dbReference>
<keyword evidence="6 8" id="KW-1133">Transmembrane helix</keyword>
<dbReference type="PROSITE" id="PS50928">
    <property type="entry name" value="ABC_TM1"/>
    <property type="match status" value="1"/>
</dbReference>
<evidence type="ECO:0000256" key="5">
    <source>
        <dbReference type="ARBA" id="ARBA00022692"/>
    </source>
</evidence>
<protein>
    <submittedName>
        <fullName evidence="10">ABC transporter permease</fullName>
    </submittedName>
</protein>
<dbReference type="GO" id="GO:0055085">
    <property type="term" value="P:transmembrane transport"/>
    <property type="evidence" value="ECO:0007669"/>
    <property type="project" value="InterPro"/>
</dbReference>
<dbReference type="InterPro" id="IPR035906">
    <property type="entry name" value="MetI-like_sf"/>
</dbReference>
<keyword evidence="2 8" id="KW-0813">Transport</keyword>
<evidence type="ECO:0000259" key="9">
    <source>
        <dbReference type="PROSITE" id="PS50928"/>
    </source>
</evidence>
<feature type="transmembrane region" description="Helical" evidence="8">
    <location>
        <begin position="129"/>
        <end position="146"/>
    </location>
</feature>
<dbReference type="EMBL" id="RBAH01000025">
    <property type="protein sequence ID" value="RKN74152.1"/>
    <property type="molecule type" value="Genomic_DNA"/>
</dbReference>
<evidence type="ECO:0000256" key="4">
    <source>
        <dbReference type="ARBA" id="ARBA00022519"/>
    </source>
</evidence>
<keyword evidence="11" id="KW-1185">Reference proteome</keyword>
<feature type="transmembrane region" description="Helical" evidence="8">
    <location>
        <begin position="231"/>
        <end position="250"/>
    </location>
</feature>
<dbReference type="SUPFAM" id="SSF161098">
    <property type="entry name" value="MetI-like"/>
    <property type="match status" value="1"/>
</dbReference>
<dbReference type="PANTHER" id="PTHR43357">
    <property type="entry name" value="INNER MEMBRANE ABC TRANSPORTER PERMEASE PROTEIN YDCV"/>
    <property type="match status" value="1"/>
</dbReference>
<proteinExistence type="inferred from homology"/>
<evidence type="ECO:0000256" key="7">
    <source>
        <dbReference type="ARBA" id="ARBA00023136"/>
    </source>
</evidence>
<gene>
    <name evidence="10" type="ORF">D7M11_27265</name>
</gene>
<dbReference type="Pfam" id="PF00528">
    <property type="entry name" value="BPD_transp_1"/>
    <property type="match status" value="1"/>
</dbReference>
<feature type="transmembrane region" description="Helical" evidence="8">
    <location>
        <begin position="97"/>
        <end position="117"/>
    </location>
</feature>
<comment type="subcellular location">
    <subcellularLocation>
        <location evidence="1">Cell inner membrane</location>
        <topology evidence="1">Multi-pass membrane protein</topology>
    </subcellularLocation>
    <subcellularLocation>
        <location evidence="8">Cell membrane</location>
        <topology evidence="8">Multi-pass membrane protein</topology>
    </subcellularLocation>
</comment>
<evidence type="ECO:0000256" key="6">
    <source>
        <dbReference type="ARBA" id="ARBA00022989"/>
    </source>
</evidence>
<evidence type="ECO:0000256" key="2">
    <source>
        <dbReference type="ARBA" id="ARBA00022448"/>
    </source>
</evidence>
<name>A0A3B0BLU5_9BACL</name>
<dbReference type="GO" id="GO:0005886">
    <property type="term" value="C:plasma membrane"/>
    <property type="evidence" value="ECO:0007669"/>
    <property type="project" value="UniProtKB-SubCell"/>
</dbReference>
<dbReference type="OrthoDB" id="9782004at2"/>
<keyword evidence="5 8" id="KW-0812">Transmembrane</keyword>
<keyword evidence="3" id="KW-1003">Cell membrane</keyword>
<dbReference type="Gene3D" id="1.10.3720.10">
    <property type="entry name" value="MetI-like"/>
    <property type="match status" value="1"/>
</dbReference>
<keyword evidence="7 8" id="KW-0472">Membrane</keyword>
<dbReference type="Proteomes" id="UP000282311">
    <property type="component" value="Unassembled WGS sequence"/>
</dbReference>
<dbReference type="AlphaFoldDB" id="A0A3B0BLU5"/>
<keyword evidence="4" id="KW-0997">Cell inner membrane</keyword>